<keyword evidence="2" id="KW-1185">Reference proteome</keyword>
<protein>
    <submittedName>
        <fullName evidence="1">tRNA (Cytidine(34)-2'-O)-methyltransferase</fullName>
    </submittedName>
</protein>
<accession>A0AC61N0V9</accession>
<dbReference type="Proteomes" id="UP000595814">
    <property type="component" value="Chromosome"/>
</dbReference>
<reference evidence="1 2" key="1">
    <citation type="journal article" date="2022" name="Int. J. Syst. Evol. Microbiol.">
        <title>Miniphocaeibacter halophilus sp. nov., an ammonium-tolerant acetate-producing bacterium isolated from a biogas system.</title>
        <authorList>
            <person name="Schnurer A."/>
            <person name="Singh A."/>
            <person name="Bi S."/>
            <person name="Qiao W."/>
            <person name="Westerholm M."/>
        </authorList>
    </citation>
    <scope>NUCLEOTIDE SEQUENCE [LARGE SCALE GENOMIC DNA]</scope>
    <source>
        <strain evidence="1 2">AMB_01</strain>
    </source>
</reference>
<organism evidence="1 2">
    <name type="scientific">Miniphocaeibacter halophilus</name>
    <dbReference type="NCBI Taxonomy" id="2931922"/>
    <lineage>
        <taxon>Bacteria</taxon>
        <taxon>Bacillati</taxon>
        <taxon>Bacillota</taxon>
        <taxon>Tissierellia</taxon>
        <taxon>Tissierellales</taxon>
        <taxon>Peptoniphilaceae</taxon>
        <taxon>Miniphocaeibacter</taxon>
    </lineage>
</organism>
<proteinExistence type="predicted"/>
<dbReference type="EMBL" id="CP066744">
    <property type="protein sequence ID" value="QQK07658.1"/>
    <property type="molecule type" value="Genomic_DNA"/>
</dbReference>
<evidence type="ECO:0000313" key="1">
    <source>
        <dbReference type="EMBL" id="QQK07658.1"/>
    </source>
</evidence>
<evidence type="ECO:0000313" key="2">
    <source>
        <dbReference type="Proteomes" id="UP000595814"/>
    </source>
</evidence>
<name>A0AC61N0V9_9FIRM</name>
<sequence length="154" mass="17935">MFNIVLLEPEKPANAGNIGRTCLLTNSKLHLIRPFYFKMDDKTLRRTGLDYWKDVDLEIYDNYEDFLEKNNHPNIYYATTKAKQSYSEVKFKDGDFIMFGKESAGIPEEILNSNKNNCIRIPMIKDLKRSLNLSNSVSIILFEALKQNNFLDLI</sequence>
<gene>
    <name evidence="1" type="ORF">JFY71_10255</name>
</gene>